<dbReference type="AlphaFoldDB" id="A0A4S2HA58"/>
<dbReference type="RefSeq" id="WP_135945456.1">
    <property type="nucleotide sequence ID" value="NZ_BMEI01000003.1"/>
</dbReference>
<comment type="caution">
    <text evidence="1">The sequence shown here is derived from an EMBL/GenBank/DDBJ whole genome shotgun (WGS) entry which is preliminary data.</text>
</comment>
<reference evidence="1 2" key="1">
    <citation type="journal article" date="2013" name="Int. J. Syst. Evol. Microbiol.">
        <title>Marinicauda pacifica gen. nov., sp. nov., a prosthecate alphaproteobacterium of the family Hyphomonadaceae isolated from deep seawater.</title>
        <authorList>
            <person name="Zhang X.Y."/>
            <person name="Li G.W."/>
            <person name="Wang C.S."/>
            <person name="Zhang Y.J."/>
            <person name="Xu X.W."/>
            <person name="Li H."/>
            <person name="Liu A."/>
            <person name="Liu C."/>
            <person name="Xie B.B."/>
            <person name="Qin Q.L."/>
            <person name="Xu Z."/>
            <person name="Chen X.L."/>
            <person name="Zhou B.C."/>
            <person name="Zhang Y.Z."/>
        </authorList>
    </citation>
    <scope>NUCLEOTIDE SEQUENCE [LARGE SCALE GENOMIC DNA]</scope>
    <source>
        <strain evidence="1 2">P-1 km-3</strain>
    </source>
</reference>
<sequence>MAETMEALNETDTTPLVYVREVAGADVLAGIDETEIREHGISIGESDTLYAVHTEDGTRMAVFSDRSHAFAAARYHGAEPVSVH</sequence>
<evidence type="ECO:0000313" key="2">
    <source>
        <dbReference type="Proteomes" id="UP000305451"/>
    </source>
</evidence>
<gene>
    <name evidence="1" type="ORF">E5162_11790</name>
</gene>
<dbReference type="InterPro" id="IPR009531">
    <property type="entry name" value="DUF1150"/>
</dbReference>
<dbReference type="Pfam" id="PF06620">
    <property type="entry name" value="DUF1150"/>
    <property type="match status" value="1"/>
</dbReference>
<protein>
    <submittedName>
        <fullName evidence="1">DUF1150 family protein</fullName>
    </submittedName>
</protein>
<dbReference type="Proteomes" id="UP000305451">
    <property type="component" value="Unassembled WGS sequence"/>
</dbReference>
<proteinExistence type="predicted"/>
<keyword evidence="2" id="KW-1185">Reference proteome</keyword>
<name>A0A4S2HA58_9PROT</name>
<accession>A0A4S2HA58</accession>
<dbReference type="EMBL" id="SRXV01000003">
    <property type="protein sequence ID" value="TGY92322.1"/>
    <property type="molecule type" value="Genomic_DNA"/>
</dbReference>
<dbReference type="OrthoDB" id="7205167at2"/>
<organism evidence="1 2">
    <name type="scientific">Marinicauda pacifica</name>
    <dbReference type="NCBI Taxonomy" id="1133559"/>
    <lineage>
        <taxon>Bacteria</taxon>
        <taxon>Pseudomonadati</taxon>
        <taxon>Pseudomonadota</taxon>
        <taxon>Alphaproteobacteria</taxon>
        <taxon>Maricaulales</taxon>
        <taxon>Maricaulaceae</taxon>
        <taxon>Marinicauda</taxon>
    </lineage>
</organism>
<evidence type="ECO:0000313" key="1">
    <source>
        <dbReference type="EMBL" id="TGY92322.1"/>
    </source>
</evidence>